<organism evidence="3 4">
    <name type="scientific">Polaromonas eurypsychrophila</name>
    <dbReference type="NCBI Taxonomy" id="1614635"/>
    <lineage>
        <taxon>Bacteria</taxon>
        <taxon>Pseudomonadati</taxon>
        <taxon>Pseudomonadota</taxon>
        <taxon>Betaproteobacteria</taxon>
        <taxon>Burkholderiales</taxon>
        <taxon>Comamonadaceae</taxon>
        <taxon>Polaromonas</taxon>
    </lineage>
</organism>
<proteinExistence type="inferred from homology"/>
<feature type="domain" description="UspA" evidence="2">
    <location>
        <begin position="2"/>
        <end position="140"/>
    </location>
</feature>
<dbReference type="InterPro" id="IPR006015">
    <property type="entry name" value="Universal_stress_UspA"/>
</dbReference>
<accession>A0A916SNM4</accession>
<dbReference type="PRINTS" id="PR01438">
    <property type="entry name" value="UNVRSLSTRESS"/>
</dbReference>
<dbReference type="EMBL" id="BMIG01000014">
    <property type="protein sequence ID" value="GGB09169.1"/>
    <property type="molecule type" value="Genomic_DNA"/>
</dbReference>
<comment type="similarity">
    <text evidence="1">Belongs to the universal stress protein A family.</text>
</comment>
<dbReference type="PANTHER" id="PTHR31964:SF113">
    <property type="entry name" value="USPA DOMAIN-CONTAINING PROTEIN"/>
    <property type="match status" value="1"/>
</dbReference>
<dbReference type="Gene3D" id="3.40.50.620">
    <property type="entry name" value="HUPs"/>
    <property type="match status" value="1"/>
</dbReference>
<evidence type="ECO:0000313" key="3">
    <source>
        <dbReference type="EMBL" id="GGB09169.1"/>
    </source>
</evidence>
<dbReference type="RefSeq" id="WP_188709579.1">
    <property type="nucleotide sequence ID" value="NZ_BMIG01000014.1"/>
</dbReference>
<comment type="caution">
    <text evidence="3">The sequence shown here is derived from an EMBL/GenBank/DDBJ whole genome shotgun (WGS) entry which is preliminary data.</text>
</comment>
<keyword evidence="4" id="KW-1185">Reference proteome</keyword>
<dbReference type="SUPFAM" id="SSF52402">
    <property type="entry name" value="Adenine nucleotide alpha hydrolases-like"/>
    <property type="match status" value="1"/>
</dbReference>
<protein>
    <submittedName>
        <fullName evidence="3">Universal stress protein UspA</fullName>
    </submittedName>
</protein>
<dbReference type="InterPro" id="IPR014729">
    <property type="entry name" value="Rossmann-like_a/b/a_fold"/>
</dbReference>
<dbReference type="Proteomes" id="UP000620596">
    <property type="component" value="Unassembled WGS sequence"/>
</dbReference>
<evidence type="ECO:0000313" key="4">
    <source>
        <dbReference type="Proteomes" id="UP000620596"/>
    </source>
</evidence>
<sequence>MKILFAADGSQYTKKALAFLVTHESLAGPDGEVVVLNVQTPVPGRVKSMLGSAEVAAYHAEESQKVLAAIERFLKRHKMAFKTLAVVGAPTAEILRAAKREKVHLIVMGTHGHGLLGRAVMGSVAQRVVTDADIPVLLVK</sequence>
<reference evidence="3" key="2">
    <citation type="submission" date="2020-09" db="EMBL/GenBank/DDBJ databases">
        <authorList>
            <person name="Sun Q."/>
            <person name="Zhou Y."/>
        </authorList>
    </citation>
    <scope>NUCLEOTIDE SEQUENCE</scope>
    <source>
        <strain evidence="3">CGMCC 1.15322</strain>
    </source>
</reference>
<dbReference type="CDD" id="cd00293">
    <property type="entry name" value="USP-like"/>
    <property type="match status" value="1"/>
</dbReference>
<reference evidence="3" key="1">
    <citation type="journal article" date="2014" name="Int. J. Syst. Evol. Microbiol.">
        <title>Complete genome sequence of Corynebacterium casei LMG S-19264T (=DSM 44701T), isolated from a smear-ripened cheese.</title>
        <authorList>
            <consortium name="US DOE Joint Genome Institute (JGI-PGF)"/>
            <person name="Walter F."/>
            <person name="Albersmeier A."/>
            <person name="Kalinowski J."/>
            <person name="Ruckert C."/>
        </authorList>
    </citation>
    <scope>NUCLEOTIDE SEQUENCE</scope>
    <source>
        <strain evidence="3">CGMCC 1.15322</strain>
    </source>
</reference>
<gene>
    <name evidence="3" type="ORF">GCM10011496_32630</name>
</gene>
<evidence type="ECO:0000256" key="1">
    <source>
        <dbReference type="ARBA" id="ARBA00008791"/>
    </source>
</evidence>
<dbReference type="PANTHER" id="PTHR31964">
    <property type="entry name" value="ADENINE NUCLEOTIDE ALPHA HYDROLASES-LIKE SUPERFAMILY PROTEIN"/>
    <property type="match status" value="1"/>
</dbReference>
<dbReference type="AlphaFoldDB" id="A0A916SNM4"/>
<dbReference type="Pfam" id="PF00582">
    <property type="entry name" value="Usp"/>
    <property type="match status" value="1"/>
</dbReference>
<name>A0A916SNM4_9BURK</name>
<evidence type="ECO:0000259" key="2">
    <source>
        <dbReference type="Pfam" id="PF00582"/>
    </source>
</evidence>
<dbReference type="InterPro" id="IPR006016">
    <property type="entry name" value="UspA"/>
</dbReference>